<accession>A0A7W8ZMC0</accession>
<dbReference type="Gene3D" id="2.40.160.60">
    <property type="entry name" value="Outer membrane protein transport protein (OMPP1/FadL/TodX)"/>
    <property type="match status" value="1"/>
</dbReference>
<sequence>MKSLHLNMYKKINYITAVLVLLASISVNAQVTTQSPYSKYGIGNLKGILLPQFRAMGGISTAVNKPTGYNNINMQNPASYAGITSTTIDVGIGGTFTNLKKNGGSENSFNGTLSHLALAFPVNQHSALSFGILPYSELGYNFSNPQTITGTDPQNPSSSQVNNVYSGEGGLTKAYIGYGYRFGEHFRIGGNIEYLFGNLIENKGVEFVNDPAAFATRLQNKNSVGGISFSYGAQYDIRLNSKMLLTFGYSGSSASTVNSTRTFMASKYLYDGNTGESNVTVETVDSIGSGKSNMKLPLIHNFGIALQKDNKWLIGADFRTGKWSALSINGVNQGLQNSQGVSVGGQITPDITSINSYFKRVDYRLGFSYDKTYINISDQDVKQAAVSFGLGLPLANAQTRGTFYKLNFTTEIGRRGTMQSGSLQENYVSFHLGFTLNDTWFKRFKFD</sequence>
<comment type="caution">
    <text evidence="2">The sequence shown here is derived from an EMBL/GenBank/DDBJ whole genome shotgun (WGS) entry which is preliminary data.</text>
</comment>
<proteinExistence type="predicted"/>
<evidence type="ECO:0000313" key="2">
    <source>
        <dbReference type="EMBL" id="MBB5636657.1"/>
    </source>
</evidence>
<protein>
    <recommendedName>
        <fullName evidence="4">Long-subunit fatty acid transport protein</fullName>
    </recommendedName>
</protein>
<dbReference type="Proteomes" id="UP000537204">
    <property type="component" value="Unassembled WGS sequence"/>
</dbReference>
<dbReference type="AlphaFoldDB" id="A0A7W8ZMC0"/>
<keyword evidence="1" id="KW-0732">Signal</keyword>
<evidence type="ECO:0000313" key="3">
    <source>
        <dbReference type="Proteomes" id="UP000537204"/>
    </source>
</evidence>
<evidence type="ECO:0008006" key="4">
    <source>
        <dbReference type="Google" id="ProtNLM"/>
    </source>
</evidence>
<feature type="chain" id="PRO_5031305837" description="Long-subunit fatty acid transport protein" evidence="1">
    <location>
        <begin position="30"/>
        <end position="447"/>
    </location>
</feature>
<feature type="signal peptide" evidence="1">
    <location>
        <begin position="1"/>
        <end position="29"/>
    </location>
</feature>
<dbReference type="EMBL" id="JACHCE010000003">
    <property type="protein sequence ID" value="MBB5636657.1"/>
    <property type="molecule type" value="Genomic_DNA"/>
</dbReference>
<organism evidence="2 3">
    <name type="scientific">Pedobacter cryoconitis</name>
    <dbReference type="NCBI Taxonomy" id="188932"/>
    <lineage>
        <taxon>Bacteria</taxon>
        <taxon>Pseudomonadati</taxon>
        <taxon>Bacteroidota</taxon>
        <taxon>Sphingobacteriia</taxon>
        <taxon>Sphingobacteriales</taxon>
        <taxon>Sphingobacteriaceae</taxon>
        <taxon>Pedobacter</taxon>
    </lineage>
</organism>
<dbReference type="RefSeq" id="WP_260171760.1">
    <property type="nucleotide sequence ID" value="NZ_JACHCD010000007.1"/>
</dbReference>
<reference evidence="2 3" key="1">
    <citation type="submission" date="2020-08" db="EMBL/GenBank/DDBJ databases">
        <title>Genomic Encyclopedia of Type Strains, Phase IV (KMG-V): Genome sequencing to study the core and pangenomes of soil and plant-associated prokaryotes.</title>
        <authorList>
            <person name="Whitman W."/>
        </authorList>
    </citation>
    <scope>NUCLEOTIDE SEQUENCE [LARGE SCALE GENOMIC DNA]</scope>
    <source>
        <strain evidence="2 3">S3M1</strain>
    </source>
</reference>
<gene>
    <name evidence="2" type="ORF">HDE68_002558</name>
</gene>
<evidence type="ECO:0000256" key="1">
    <source>
        <dbReference type="SAM" id="SignalP"/>
    </source>
</evidence>
<dbReference type="SUPFAM" id="SSF56935">
    <property type="entry name" value="Porins"/>
    <property type="match status" value="1"/>
</dbReference>
<name>A0A7W8ZMC0_9SPHI</name>